<dbReference type="AlphaFoldDB" id="A0ABD0LJQ9"/>
<proteinExistence type="predicted"/>
<protein>
    <recommendedName>
        <fullName evidence="4">Myb-like domain-containing protein</fullName>
    </recommendedName>
</protein>
<keyword evidence="3" id="KW-1185">Reference proteome</keyword>
<comment type="caution">
    <text evidence="2">The sequence shown here is derived from an EMBL/GenBank/DDBJ whole genome shotgun (WGS) entry which is preliminary data.</text>
</comment>
<dbReference type="EMBL" id="JACVVK020000044">
    <property type="protein sequence ID" value="KAK7499426.1"/>
    <property type="molecule type" value="Genomic_DNA"/>
</dbReference>
<evidence type="ECO:0008006" key="4">
    <source>
        <dbReference type="Google" id="ProtNLM"/>
    </source>
</evidence>
<evidence type="ECO:0000256" key="1">
    <source>
        <dbReference type="SAM" id="MobiDB-lite"/>
    </source>
</evidence>
<feature type="region of interest" description="Disordered" evidence="1">
    <location>
        <begin position="222"/>
        <end position="262"/>
    </location>
</feature>
<feature type="compositionally biased region" description="Pro residues" evidence="1">
    <location>
        <begin position="125"/>
        <end position="135"/>
    </location>
</feature>
<feature type="compositionally biased region" description="Polar residues" evidence="1">
    <location>
        <begin position="433"/>
        <end position="442"/>
    </location>
</feature>
<sequence length="675" mass="73205">MSRYRQRKNFPRSRAAFDKLQWNEKRIIKTDLLTDNTEQFMETMSTECIDDLARLIGRRSQEKYKKWDRYDGKYDAISGLLLELPRCGDYWWEELEQVLQRRGYHGLFRCMNPWENDPQDGASGAPPPPPPPSLPQDPAQGATSKDEDILASRIFRSVASNPEIARALANALQDMTNPQQNVMNGSDAGRMSRLRDNQAGATAKSFPVKGKEMPARRVEVAGTPACASSMPELPRPPDAHLPENIVPEDEMDEPPSLTDNEAQPITATAGGVTTHADEKVLNTVAEETGSNRNDEAAERDNGNLPSSSDQPRSGSADAHCESPGNAQLQRERSGSLQEDGSNEQVSSANADCHQRRDDGFAAPLPLESLLPPTGQRSPGSLPQMEGADMAEARGQVTTTGGDLDGQTPSIHIHVEGSVNNLILSKTNTMKKQVSTAGSSFSRVDQCGQHDTPDAGESSEGSTSQEEEDPTSVQLHSFVGQETAAGGSPGPSFTQETSPLQQHGSFGHGLTDTASGTSLESNYYPPWDLEAHETAPKTAYVQQETVASTDPEANALEDVACPTGGWCNETSFVDLNTRRGKTDAREFPLDTSLKQAPGAEDQALTNGVSNPTSANGFGLGREACRAEDLDGSVEQSGEEDERQQEGQRRSDGQPPRGGGQLYAFWSELKDVFMMLE</sequence>
<dbReference type="Proteomes" id="UP001519460">
    <property type="component" value="Unassembled WGS sequence"/>
</dbReference>
<feature type="compositionally biased region" description="Low complexity" evidence="1">
    <location>
        <begin position="363"/>
        <end position="372"/>
    </location>
</feature>
<feature type="compositionally biased region" description="Basic and acidic residues" evidence="1">
    <location>
        <begin position="292"/>
        <end position="301"/>
    </location>
</feature>
<gene>
    <name evidence="2" type="ORF">BaRGS_00009401</name>
</gene>
<accession>A0ABD0LJQ9</accession>
<feature type="compositionally biased region" description="Polar residues" evidence="1">
    <location>
        <begin position="511"/>
        <end position="520"/>
    </location>
</feature>
<feature type="compositionally biased region" description="Polar residues" evidence="1">
    <location>
        <begin position="303"/>
        <end position="313"/>
    </location>
</feature>
<evidence type="ECO:0000313" key="3">
    <source>
        <dbReference type="Proteomes" id="UP001519460"/>
    </source>
</evidence>
<reference evidence="2 3" key="1">
    <citation type="journal article" date="2023" name="Sci. Data">
        <title>Genome assembly of the Korean intertidal mud-creeper Batillaria attramentaria.</title>
        <authorList>
            <person name="Patra A.K."/>
            <person name="Ho P.T."/>
            <person name="Jun S."/>
            <person name="Lee S.J."/>
            <person name="Kim Y."/>
            <person name="Won Y.J."/>
        </authorList>
    </citation>
    <scope>NUCLEOTIDE SEQUENCE [LARGE SCALE GENOMIC DNA]</scope>
    <source>
        <strain evidence="2">Wonlab-2016</strain>
    </source>
</reference>
<feature type="compositionally biased region" description="Polar residues" evidence="1">
    <location>
        <begin position="602"/>
        <end position="614"/>
    </location>
</feature>
<organism evidence="2 3">
    <name type="scientific">Batillaria attramentaria</name>
    <dbReference type="NCBI Taxonomy" id="370345"/>
    <lineage>
        <taxon>Eukaryota</taxon>
        <taxon>Metazoa</taxon>
        <taxon>Spiralia</taxon>
        <taxon>Lophotrochozoa</taxon>
        <taxon>Mollusca</taxon>
        <taxon>Gastropoda</taxon>
        <taxon>Caenogastropoda</taxon>
        <taxon>Sorbeoconcha</taxon>
        <taxon>Cerithioidea</taxon>
        <taxon>Batillariidae</taxon>
        <taxon>Batillaria</taxon>
    </lineage>
</organism>
<feature type="region of interest" description="Disordered" evidence="1">
    <location>
        <begin position="598"/>
        <end position="659"/>
    </location>
</feature>
<name>A0ABD0LJQ9_9CAEN</name>
<feature type="region of interest" description="Disordered" evidence="1">
    <location>
        <begin position="433"/>
        <end position="523"/>
    </location>
</feature>
<feature type="region of interest" description="Disordered" evidence="1">
    <location>
        <begin position="115"/>
        <end position="145"/>
    </location>
</feature>
<evidence type="ECO:0000313" key="2">
    <source>
        <dbReference type="EMBL" id="KAK7499426.1"/>
    </source>
</evidence>
<feature type="compositionally biased region" description="Polar residues" evidence="1">
    <location>
        <begin position="324"/>
        <end position="349"/>
    </location>
</feature>
<feature type="region of interest" description="Disordered" evidence="1">
    <location>
        <begin position="286"/>
        <end position="409"/>
    </location>
</feature>
<feature type="compositionally biased region" description="Polar residues" evidence="1">
    <location>
        <begin position="490"/>
        <end position="503"/>
    </location>
</feature>